<evidence type="ECO:0000256" key="14">
    <source>
        <dbReference type="PIRNR" id="PIRNR004491"/>
    </source>
</evidence>
<evidence type="ECO:0000313" key="16">
    <source>
        <dbReference type="EMBL" id="ROR30824.1"/>
    </source>
</evidence>
<comment type="similarity">
    <text evidence="14">Belongs to the ribF family.</text>
</comment>
<dbReference type="UniPathway" id="UPA00277">
    <property type="reaction ID" value="UER00407"/>
</dbReference>
<keyword evidence="11" id="KW-0511">Multifunctional enzyme</keyword>
<dbReference type="InterPro" id="IPR014729">
    <property type="entry name" value="Rossmann-like_a/b/a_fold"/>
</dbReference>
<dbReference type="RefSeq" id="WP_123608502.1">
    <property type="nucleotide sequence ID" value="NZ_RJVG01000002.1"/>
</dbReference>
<evidence type="ECO:0000256" key="2">
    <source>
        <dbReference type="ARBA" id="ARBA00005201"/>
    </source>
</evidence>
<dbReference type="InterPro" id="IPR002606">
    <property type="entry name" value="Riboflavin_kinase_bac"/>
</dbReference>
<dbReference type="GO" id="GO:0006747">
    <property type="term" value="P:FAD biosynthetic process"/>
    <property type="evidence" value="ECO:0007669"/>
    <property type="project" value="UniProtKB-UniRule"/>
</dbReference>
<dbReference type="InterPro" id="IPR023465">
    <property type="entry name" value="Riboflavin_kinase_dom_sf"/>
</dbReference>
<comment type="catalytic activity">
    <reaction evidence="12 14">
        <text>riboflavin + ATP = FMN + ADP + H(+)</text>
        <dbReference type="Rhea" id="RHEA:14357"/>
        <dbReference type="ChEBI" id="CHEBI:15378"/>
        <dbReference type="ChEBI" id="CHEBI:30616"/>
        <dbReference type="ChEBI" id="CHEBI:57986"/>
        <dbReference type="ChEBI" id="CHEBI:58210"/>
        <dbReference type="ChEBI" id="CHEBI:456216"/>
        <dbReference type="EC" id="2.7.1.26"/>
    </reaction>
</comment>
<dbReference type="GO" id="GO:0009398">
    <property type="term" value="P:FMN biosynthetic process"/>
    <property type="evidence" value="ECO:0007669"/>
    <property type="project" value="UniProtKB-UniRule"/>
</dbReference>
<evidence type="ECO:0000256" key="13">
    <source>
        <dbReference type="ARBA" id="ARBA00049494"/>
    </source>
</evidence>
<evidence type="ECO:0000256" key="8">
    <source>
        <dbReference type="ARBA" id="ARBA00022777"/>
    </source>
</evidence>
<dbReference type="Gene3D" id="2.40.30.30">
    <property type="entry name" value="Riboflavin kinase-like"/>
    <property type="match status" value="1"/>
</dbReference>
<dbReference type="SUPFAM" id="SSF82114">
    <property type="entry name" value="Riboflavin kinase-like"/>
    <property type="match status" value="1"/>
</dbReference>
<dbReference type="FunFam" id="3.40.50.620:FF:000021">
    <property type="entry name" value="Riboflavin biosynthesis protein"/>
    <property type="match status" value="1"/>
</dbReference>
<dbReference type="CDD" id="cd02064">
    <property type="entry name" value="FAD_synthetase_N"/>
    <property type="match status" value="1"/>
</dbReference>
<feature type="domain" description="Riboflavin kinase" evidence="15">
    <location>
        <begin position="179"/>
        <end position="304"/>
    </location>
</feature>
<keyword evidence="4 14" id="KW-0288">FMN</keyword>
<evidence type="ECO:0000256" key="3">
    <source>
        <dbReference type="ARBA" id="ARBA00022630"/>
    </source>
</evidence>
<dbReference type="NCBIfam" id="TIGR00083">
    <property type="entry name" value="ribF"/>
    <property type="match status" value="1"/>
</dbReference>
<dbReference type="Gene3D" id="3.40.50.620">
    <property type="entry name" value="HUPs"/>
    <property type="match status" value="1"/>
</dbReference>
<evidence type="ECO:0000256" key="4">
    <source>
        <dbReference type="ARBA" id="ARBA00022643"/>
    </source>
</evidence>
<keyword evidence="17" id="KW-1185">Reference proteome</keyword>
<keyword evidence="3 14" id="KW-0285">Flavoprotein</keyword>
<dbReference type="InterPro" id="IPR023468">
    <property type="entry name" value="Riboflavin_kinase"/>
</dbReference>
<keyword evidence="10 14" id="KW-0067">ATP-binding</keyword>
<dbReference type="OrthoDB" id="9803667at2"/>
<dbReference type="EC" id="2.7.7.2" evidence="14"/>
<evidence type="ECO:0000256" key="12">
    <source>
        <dbReference type="ARBA" id="ARBA00047880"/>
    </source>
</evidence>
<evidence type="ECO:0000256" key="1">
    <source>
        <dbReference type="ARBA" id="ARBA00004726"/>
    </source>
</evidence>
<dbReference type="SUPFAM" id="SSF52374">
    <property type="entry name" value="Nucleotidylyl transferase"/>
    <property type="match status" value="1"/>
</dbReference>
<dbReference type="SMART" id="SM00904">
    <property type="entry name" value="Flavokinase"/>
    <property type="match status" value="1"/>
</dbReference>
<organism evidence="16 17">
    <name type="scientific">Mobilisporobacter senegalensis</name>
    <dbReference type="NCBI Taxonomy" id="1329262"/>
    <lineage>
        <taxon>Bacteria</taxon>
        <taxon>Bacillati</taxon>
        <taxon>Bacillota</taxon>
        <taxon>Clostridia</taxon>
        <taxon>Lachnospirales</taxon>
        <taxon>Lachnospiraceae</taxon>
        <taxon>Mobilisporobacter</taxon>
    </lineage>
</organism>
<dbReference type="EMBL" id="RJVG01000002">
    <property type="protein sequence ID" value="ROR30824.1"/>
    <property type="molecule type" value="Genomic_DNA"/>
</dbReference>
<evidence type="ECO:0000256" key="9">
    <source>
        <dbReference type="ARBA" id="ARBA00022827"/>
    </source>
</evidence>
<dbReference type="Pfam" id="PF01687">
    <property type="entry name" value="Flavokinase"/>
    <property type="match status" value="1"/>
</dbReference>
<dbReference type="InterPro" id="IPR015864">
    <property type="entry name" value="FAD_synthase"/>
</dbReference>
<dbReference type="GO" id="GO:0005524">
    <property type="term" value="F:ATP binding"/>
    <property type="evidence" value="ECO:0007669"/>
    <property type="project" value="UniProtKB-UniRule"/>
</dbReference>
<dbReference type="GO" id="GO:0008531">
    <property type="term" value="F:riboflavin kinase activity"/>
    <property type="evidence" value="ECO:0007669"/>
    <property type="project" value="UniProtKB-UniRule"/>
</dbReference>
<dbReference type="PANTHER" id="PTHR22749:SF6">
    <property type="entry name" value="RIBOFLAVIN KINASE"/>
    <property type="match status" value="1"/>
</dbReference>
<keyword evidence="7 14" id="KW-0547">Nucleotide-binding</keyword>
<comment type="pathway">
    <text evidence="2 14">Cofactor biosynthesis; FMN biosynthesis; FMN from riboflavin (ATP route): step 1/1.</text>
</comment>
<keyword evidence="5 14" id="KW-0808">Transferase</keyword>
<keyword evidence="9 14" id="KW-0274">FAD</keyword>
<evidence type="ECO:0000256" key="10">
    <source>
        <dbReference type="ARBA" id="ARBA00022840"/>
    </source>
</evidence>
<keyword evidence="8 14" id="KW-0418">Kinase</keyword>
<comment type="pathway">
    <text evidence="1 14">Cofactor biosynthesis; FAD biosynthesis; FAD from FMN: step 1/1.</text>
</comment>
<evidence type="ECO:0000256" key="11">
    <source>
        <dbReference type="ARBA" id="ARBA00023268"/>
    </source>
</evidence>
<comment type="caution">
    <text evidence="16">The sequence shown here is derived from an EMBL/GenBank/DDBJ whole genome shotgun (WGS) entry which is preliminary data.</text>
</comment>
<keyword evidence="6 14" id="KW-0548">Nucleotidyltransferase</keyword>
<dbReference type="EC" id="2.7.1.26" evidence="14"/>
<accession>A0A3N1XW10</accession>
<dbReference type="Pfam" id="PF06574">
    <property type="entry name" value="FAD_syn"/>
    <property type="match status" value="1"/>
</dbReference>
<proteinExistence type="inferred from homology"/>
<dbReference type="NCBIfam" id="NF004162">
    <property type="entry name" value="PRK05627.1-5"/>
    <property type="match status" value="1"/>
</dbReference>
<dbReference type="InterPro" id="IPR015865">
    <property type="entry name" value="Riboflavin_kinase_bac/euk"/>
</dbReference>
<dbReference type="Proteomes" id="UP000273083">
    <property type="component" value="Unassembled WGS sequence"/>
</dbReference>
<sequence length="307" mass="35359">MEYIAGNTDFRLHNSAVSLGKFDGLHIGHQLLIDKTISLKQEGYSSVVFSFLYNPRNLFSEIDMKFIYTEEEKKRKLKEKGLDVFISYPFSKETASMEPEKFVKEVLVDRIDAKVIVVGSDYCFGRNREGNVDMLRELSKQYGYRLVIYDKLKLKDTIVSSTLIRDELEKGNIELVNQMLGTPYSIIGEVMHGRKIGRTLGMPTTNLIPDDNKLLPPNGVYASKVIIDGISYDSVTSIGYKPSVGKETKKGVETFIFDFDDDLYGKIIEVRLYGFEREEVKFNSLEELSDQMHRDIQWAKEFLKEYR</sequence>
<dbReference type="PIRSF" id="PIRSF004491">
    <property type="entry name" value="FAD_Synth"/>
    <property type="match status" value="1"/>
</dbReference>
<dbReference type="GO" id="GO:0009231">
    <property type="term" value="P:riboflavin biosynthetic process"/>
    <property type="evidence" value="ECO:0007669"/>
    <property type="project" value="InterPro"/>
</dbReference>
<evidence type="ECO:0000256" key="6">
    <source>
        <dbReference type="ARBA" id="ARBA00022695"/>
    </source>
</evidence>
<gene>
    <name evidence="16" type="ORF">EDD66_102480</name>
</gene>
<evidence type="ECO:0000313" key="17">
    <source>
        <dbReference type="Proteomes" id="UP000273083"/>
    </source>
</evidence>
<dbReference type="UniPathway" id="UPA00276">
    <property type="reaction ID" value="UER00406"/>
</dbReference>
<dbReference type="PANTHER" id="PTHR22749">
    <property type="entry name" value="RIBOFLAVIN KINASE/FMN ADENYLYLTRANSFERASE"/>
    <property type="match status" value="1"/>
</dbReference>
<name>A0A3N1XW10_9FIRM</name>
<protein>
    <recommendedName>
        <fullName evidence="14">Riboflavin biosynthesis protein</fullName>
    </recommendedName>
    <domain>
        <recommendedName>
            <fullName evidence="14">Riboflavin kinase</fullName>
            <ecNumber evidence="14">2.7.1.26</ecNumber>
        </recommendedName>
        <alternativeName>
            <fullName evidence="14">Flavokinase</fullName>
        </alternativeName>
    </domain>
    <domain>
        <recommendedName>
            <fullName evidence="14">FMN adenylyltransferase</fullName>
            <ecNumber evidence="14">2.7.7.2</ecNumber>
        </recommendedName>
        <alternativeName>
            <fullName evidence="14">FAD pyrophosphorylase</fullName>
        </alternativeName>
        <alternativeName>
            <fullName evidence="14">FAD synthase</fullName>
        </alternativeName>
    </domain>
</protein>
<comment type="catalytic activity">
    <reaction evidence="13 14">
        <text>FMN + ATP + H(+) = FAD + diphosphate</text>
        <dbReference type="Rhea" id="RHEA:17237"/>
        <dbReference type="ChEBI" id="CHEBI:15378"/>
        <dbReference type="ChEBI" id="CHEBI:30616"/>
        <dbReference type="ChEBI" id="CHEBI:33019"/>
        <dbReference type="ChEBI" id="CHEBI:57692"/>
        <dbReference type="ChEBI" id="CHEBI:58210"/>
        <dbReference type="EC" id="2.7.7.2"/>
    </reaction>
</comment>
<dbReference type="GO" id="GO:0003919">
    <property type="term" value="F:FMN adenylyltransferase activity"/>
    <property type="evidence" value="ECO:0007669"/>
    <property type="project" value="UniProtKB-UniRule"/>
</dbReference>
<evidence type="ECO:0000256" key="5">
    <source>
        <dbReference type="ARBA" id="ARBA00022679"/>
    </source>
</evidence>
<dbReference type="AlphaFoldDB" id="A0A3N1XW10"/>
<evidence type="ECO:0000256" key="7">
    <source>
        <dbReference type="ARBA" id="ARBA00022741"/>
    </source>
</evidence>
<evidence type="ECO:0000259" key="15">
    <source>
        <dbReference type="SMART" id="SM00904"/>
    </source>
</evidence>
<reference evidence="16 17" key="1">
    <citation type="submission" date="2018-11" db="EMBL/GenBank/DDBJ databases">
        <title>Genomic Encyclopedia of Type Strains, Phase IV (KMG-IV): sequencing the most valuable type-strain genomes for metagenomic binning, comparative biology and taxonomic classification.</title>
        <authorList>
            <person name="Goeker M."/>
        </authorList>
    </citation>
    <scope>NUCLEOTIDE SEQUENCE [LARGE SCALE GENOMIC DNA]</scope>
    <source>
        <strain evidence="16 17">DSM 26537</strain>
    </source>
</reference>